<dbReference type="Pfam" id="PF02900">
    <property type="entry name" value="LigB"/>
    <property type="match status" value="1"/>
</dbReference>
<keyword evidence="3" id="KW-1185">Reference proteome</keyword>
<dbReference type="PANTHER" id="PTHR13016:SF0">
    <property type="entry name" value="AMME SYNDROME CANDIDATE GENE 1 PROTEIN"/>
    <property type="match status" value="1"/>
</dbReference>
<dbReference type="InterPro" id="IPR023473">
    <property type="entry name" value="AMMECR1"/>
</dbReference>
<evidence type="ECO:0000313" key="2">
    <source>
        <dbReference type="EMBL" id="ARU61506.1"/>
    </source>
</evidence>
<dbReference type="EMBL" id="CP021434">
    <property type="protein sequence ID" value="ARU61506.1"/>
    <property type="molecule type" value="Genomic_DNA"/>
</dbReference>
<dbReference type="InterPro" id="IPR027485">
    <property type="entry name" value="AMMECR1_N"/>
</dbReference>
<dbReference type="PROSITE" id="PS51112">
    <property type="entry name" value="AMMECR1"/>
    <property type="match status" value="1"/>
</dbReference>
<dbReference type="InterPro" id="IPR004183">
    <property type="entry name" value="Xdiol_dOase_suB"/>
</dbReference>
<sequence length="468" mass="50678">MDGKILLGALMPHPPLIIPDIGGEETAMVRDTADAMLRAAQDLVQASPDVVVVISPHGPMFEDAVTIMGGDVLQGDLAEFQSDVTFSYQSDVELAAEIVKTAEDRDVSLYLMDDSLKAEFGIASEVDYGAGVPLYFLEKAGYTGPIVLLCPGGVSAEMLYRAGMCVQTAVQNLGRRAVVLASGDNSHALAQDAPMGFREEGVEFDAALQECLRDSDLARLLTLDESMLEAAAEDTVGSMTVLCGAFDRVPLASQLLSYEGPFGVGYTVATVTPKGGDGVSLLPNIIESRAERLEEIRASETPFVRLAREALETYVKEEKVIAPPTLMPEEMKRTGGCFVSIKQLGRLRGCIGTVDAVTPTLAEEIIRNAIEAGIADDRFFPVEENELDELIYKVDVLEPEKPVTDTSELNPRIYGLIVQKGDRSAVLLPDLEGVNTVEEQLMYAKEKAGIAQDEEGVELFRFRVTRYT</sequence>
<evidence type="ECO:0000259" key="1">
    <source>
        <dbReference type="PROSITE" id="PS51112"/>
    </source>
</evidence>
<dbReference type="GO" id="GO:0008198">
    <property type="term" value="F:ferrous iron binding"/>
    <property type="evidence" value="ECO:0007669"/>
    <property type="project" value="InterPro"/>
</dbReference>
<dbReference type="AlphaFoldDB" id="A0A1Y0INV0"/>
<dbReference type="SUPFAM" id="SSF143447">
    <property type="entry name" value="AMMECR1-like"/>
    <property type="match status" value="1"/>
</dbReference>
<organism evidence="2 3">
    <name type="scientific">Tumebacillus avium</name>
    <dbReference type="NCBI Taxonomy" id="1903704"/>
    <lineage>
        <taxon>Bacteria</taxon>
        <taxon>Bacillati</taxon>
        <taxon>Bacillota</taxon>
        <taxon>Bacilli</taxon>
        <taxon>Bacillales</taxon>
        <taxon>Alicyclobacillaceae</taxon>
        <taxon>Tumebacillus</taxon>
    </lineage>
</organism>
<proteinExistence type="predicted"/>
<dbReference type="KEGG" id="tum:CBW65_11180"/>
<dbReference type="Gene3D" id="3.40.830.10">
    <property type="entry name" value="LigB-like"/>
    <property type="match status" value="1"/>
</dbReference>
<gene>
    <name evidence="2" type="ORF">CBW65_11180</name>
</gene>
<accession>A0A1Y0INV0</accession>
<feature type="domain" description="AMMECR1" evidence="1">
    <location>
        <begin position="298"/>
        <end position="468"/>
    </location>
</feature>
<evidence type="ECO:0000313" key="3">
    <source>
        <dbReference type="Proteomes" id="UP000195437"/>
    </source>
</evidence>
<dbReference type="Proteomes" id="UP000195437">
    <property type="component" value="Chromosome"/>
</dbReference>
<dbReference type="InterPro" id="IPR036071">
    <property type="entry name" value="AMMECR1_dom_sf"/>
</dbReference>
<dbReference type="Gene3D" id="3.30.700.20">
    <property type="entry name" value="Hypothetical protein ph0010, domain 1"/>
    <property type="match status" value="1"/>
</dbReference>
<dbReference type="InterPro" id="IPR027623">
    <property type="entry name" value="AmmeMemoSam_A"/>
</dbReference>
<dbReference type="InterPro" id="IPR002733">
    <property type="entry name" value="AMMECR1_domain"/>
</dbReference>
<dbReference type="SUPFAM" id="SSF53213">
    <property type="entry name" value="LigB-like"/>
    <property type="match status" value="1"/>
</dbReference>
<dbReference type="Pfam" id="PF01871">
    <property type="entry name" value="AMMECR1"/>
    <property type="match status" value="1"/>
</dbReference>
<dbReference type="NCBIfam" id="TIGR04335">
    <property type="entry name" value="AmmeMemoSam_A"/>
    <property type="match status" value="1"/>
</dbReference>
<dbReference type="CDD" id="cd07951">
    <property type="entry name" value="ED_3B_N_AMMECR1"/>
    <property type="match status" value="1"/>
</dbReference>
<dbReference type="Gene3D" id="3.30.1490.150">
    <property type="entry name" value="Hypothetical protein ph0010, domain 2"/>
    <property type="match status" value="1"/>
</dbReference>
<reference evidence="3" key="1">
    <citation type="submission" date="2017-05" db="EMBL/GenBank/DDBJ databases">
        <authorList>
            <person name="Sung H."/>
        </authorList>
    </citation>
    <scope>NUCLEOTIDE SEQUENCE [LARGE SCALE GENOMIC DNA]</scope>
    <source>
        <strain evidence="3">AR23208</strain>
    </source>
</reference>
<protein>
    <submittedName>
        <fullName evidence="2">AmmeMemoRadiSam system protein A</fullName>
    </submittedName>
</protein>
<name>A0A1Y0INV0_9BACL</name>
<dbReference type="GO" id="GO:0016702">
    <property type="term" value="F:oxidoreductase activity, acting on single donors with incorporation of molecular oxygen, incorporation of two atoms of oxygen"/>
    <property type="evidence" value="ECO:0007669"/>
    <property type="project" value="UniProtKB-ARBA"/>
</dbReference>
<dbReference type="RefSeq" id="WP_087456886.1">
    <property type="nucleotide sequence ID" value="NZ_CP021434.1"/>
</dbReference>
<dbReference type="PANTHER" id="PTHR13016">
    <property type="entry name" value="AMMECR1 HOMOLOG"/>
    <property type="match status" value="1"/>
</dbReference>
<dbReference type="OrthoDB" id="159752at2"/>